<evidence type="ECO:0000313" key="2">
    <source>
        <dbReference type="Proteomes" id="UP000011713"/>
    </source>
</evidence>
<name>M4BVQ3_HYAAE</name>
<organism evidence="1 2">
    <name type="scientific">Hyaloperonospora arabidopsidis (strain Emoy2)</name>
    <name type="common">Downy mildew agent</name>
    <name type="synonym">Peronospora arabidopsidis</name>
    <dbReference type="NCBI Taxonomy" id="559515"/>
    <lineage>
        <taxon>Eukaryota</taxon>
        <taxon>Sar</taxon>
        <taxon>Stramenopiles</taxon>
        <taxon>Oomycota</taxon>
        <taxon>Peronosporomycetes</taxon>
        <taxon>Peronosporales</taxon>
        <taxon>Peronosporaceae</taxon>
        <taxon>Hyaloperonospora</taxon>
    </lineage>
</organism>
<proteinExistence type="predicted"/>
<dbReference type="EnsemblProtists" id="HpaT810596">
    <property type="protein sequence ID" value="HpaP810596"/>
    <property type="gene ID" value="HpaG810596"/>
</dbReference>
<dbReference type="VEuPathDB" id="FungiDB:HpaG810596"/>
<dbReference type="EnsemblProtists" id="HpaT810597">
    <property type="protein sequence ID" value="HpaP810597"/>
    <property type="gene ID" value="HpaG810597"/>
</dbReference>
<dbReference type="HOGENOM" id="CLU_2351120_0_0_1"/>
<reference evidence="2" key="1">
    <citation type="journal article" date="2010" name="Science">
        <title>Signatures of adaptation to obligate biotrophy in the Hyaloperonospora arabidopsidis genome.</title>
        <authorList>
            <person name="Baxter L."/>
            <person name="Tripathy S."/>
            <person name="Ishaque N."/>
            <person name="Boot N."/>
            <person name="Cabral A."/>
            <person name="Kemen E."/>
            <person name="Thines M."/>
            <person name="Ah-Fong A."/>
            <person name="Anderson R."/>
            <person name="Badejoko W."/>
            <person name="Bittner-Eddy P."/>
            <person name="Boore J.L."/>
            <person name="Chibucos M.C."/>
            <person name="Coates M."/>
            <person name="Dehal P."/>
            <person name="Delehaunty K."/>
            <person name="Dong S."/>
            <person name="Downton P."/>
            <person name="Dumas B."/>
            <person name="Fabro G."/>
            <person name="Fronick C."/>
            <person name="Fuerstenberg S.I."/>
            <person name="Fulton L."/>
            <person name="Gaulin E."/>
            <person name="Govers F."/>
            <person name="Hughes L."/>
            <person name="Humphray S."/>
            <person name="Jiang R.H."/>
            <person name="Judelson H."/>
            <person name="Kamoun S."/>
            <person name="Kyung K."/>
            <person name="Meijer H."/>
            <person name="Minx P."/>
            <person name="Morris P."/>
            <person name="Nelson J."/>
            <person name="Phuntumart V."/>
            <person name="Qutob D."/>
            <person name="Rehmany A."/>
            <person name="Rougon-Cardoso A."/>
            <person name="Ryden P."/>
            <person name="Torto-Alalibo T."/>
            <person name="Studholme D."/>
            <person name="Wang Y."/>
            <person name="Win J."/>
            <person name="Wood J."/>
            <person name="Clifton S.W."/>
            <person name="Rogers J."/>
            <person name="Van den Ackerveken G."/>
            <person name="Jones J.D."/>
            <person name="McDowell J.M."/>
            <person name="Beynon J."/>
            <person name="Tyler B.M."/>
        </authorList>
    </citation>
    <scope>NUCLEOTIDE SEQUENCE [LARGE SCALE GENOMIC DNA]</scope>
    <source>
        <strain evidence="2">Emoy2</strain>
    </source>
</reference>
<accession>M4BVQ3</accession>
<dbReference type="Proteomes" id="UP000011713">
    <property type="component" value="Unassembled WGS sequence"/>
</dbReference>
<keyword evidence="2" id="KW-1185">Reference proteome</keyword>
<dbReference type="EMBL" id="JH597984">
    <property type="status" value="NOT_ANNOTATED_CDS"/>
    <property type="molecule type" value="Genomic_DNA"/>
</dbReference>
<sequence>MQDMWHRWRLSCRKTTTAKRAVRQSTLDTLNESCTTLFAGERLNLVLLNSFHCVKSGEVIRSSRGPVRKSARCYGLQTGFVASSFGLNGVEAVNDKK</sequence>
<evidence type="ECO:0000313" key="1">
    <source>
        <dbReference type="EnsemblProtists" id="HpaP810597"/>
    </source>
</evidence>
<dbReference type="InParanoid" id="M4BVQ3"/>
<protein>
    <submittedName>
        <fullName evidence="1">Uncharacterized protein</fullName>
    </submittedName>
</protein>
<reference evidence="1" key="2">
    <citation type="submission" date="2015-06" db="UniProtKB">
        <authorList>
            <consortium name="EnsemblProtists"/>
        </authorList>
    </citation>
    <scope>IDENTIFICATION</scope>
    <source>
        <strain evidence="1">Emoy2</strain>
    </source>
</reference>
<dbReference type="AlphaFoldDB" id="M4BVQ3"/>